<keyword evidence="2" id="KW-1185">Reference proteome</keyword>
<sequence>MLEHWYGAMFSSPLESHLCYRFCRKHLGWRLDPLPLPLPLLLLRWRWLSWSRLNLRRWVASSLRLGDGLKPWLD</sequence>
<organism evidence="1">
    <name type="scientific">Solanum lycopersicum</name>
    <name type="common">Tomato</name>
    <name type="synonym">Lycopersicon esculentum</name>
    <dbReference type="NCBI Taxonomy" id="4081"/>
    <lineage>
        <taxon>Eukaryota</taxon>
        <taxon>Viridiplantae</taxon>
        <taxon>Streptophyta</taxon>
        <taxon>Embryophyta</taxon>
        <taxon>Tracheophyta</taxon>
        <taxon>Spermatophyta</taxon>
        <taxon>Magnoliopsida</taxon>
        <taxon>eudicotyledons</taxon>
        <taxon>Gunneridae</taxon>
        <taxon>Pentapetalae</taxon>
        <taxon>asterids</taxon>
        <taxon>lamiids</taxon>
        <taxon>Solanales</taxon>
        <taxon>Solanaceae</taxon>
        <taxon>Solanoideae</taxon>
        <taxon>Solaneae</taxon>
        <taxon>Solanum</taxon>
        <taxon>Solanum subgen. Lycopersicon</taxon>
    </lineage>
</organism>
<dbReference type="Proteomes" id="UP000004994">
    <property type="component" value="Chromosome 1"/>
</dbReference>
<reference evidence="1" key="2">
    <citation type="submission" date="2019-01" db="UniProtKB">
        <authorList>
            <consortium name="EnsemblPlants"/>
        </authorList>
    </citation>
    <scope>IDENTIFICATION</scope>
    <source>
        <strain evidence="1">cv. Heinz 1706</strain>
    </source>
</reference>
<dbReference type="AlphaFoldDB" id="A0A3Q7F6I9"/>
<proteinExistence type="predicted"/>
<dbReference type="EnsemblPlants" id="Solyc01g096770.2.1">
    <property type="protein sequence ID" value="Solyc01g096770.2.1.1"/>
    <property type="gene ID" value="Solyc01g096770.2"/>
</dbReference>
<evidence type="ECO:0000313" key="1">
    <source>
        <dbReference type="EnsemblPlants" id="Solyc01g096770.2.1.1"/>
    </source>
</evidence>
<dbReference type="Gramene" id="Solyc01g096770.2.1">
    <property type="protein sequence ID" value="Solyc01g096770.2.1.1"/>
    <property type="gene ID" value="Solyc01g096770.2"/>
</dbReference>
<dbReference type="PaxDb" id="4081-Solyc01g096770.2.1"/>
<accession>A0A3Q7F6I9</accession>
<name>A0A3Q7F6I9_SOLLC</name>
<reference evidence="1" key="1">
    <citation type="journal article" date="2012" name="Nature">
        <title>The tomato genome sequence provides insights into fleshy fruit evolution.</title>
        <authorList>
            <consortium name="Tomato Genome Consortium"/>
        </authorList>
    </citation>
    <scope>NUCLEOTIDE SEQUENCE [LARGE SCALE GENOMIC DNA]</scope>
    <source>
        <strain evidence="1">cv. Heinz 1706</strain>
    </source>
</reference>
<evidence type="ECO:0000313" key="2">
    <source>
        <dbReference type="Proteomes" id="UP000004994"/>
    </source>
</evidence>
<dbReference type="InParanoid" id="A0A3Q7F6I9"/>
<protein>
    <submittedName>
        <fullName evidence="1">Uncharacterized protein</fullName>
    </submittedName>
</protein>